<dbReference type="Proteomes" id="UP000750334">
    <property type="component" value="Unassembled WGS sequence"/>
</dbReference>
<dbReference type="PANTHER" id="PTHR13384">
    <property type="entry name" value="G PATCH DOMAIN-CONTAINING PROTEIN 1"/>
    <property type="match status" value="1"/>
</dbReference>
<dbReference type="SUPFAM" id="SSF54695">
    <property type="entry name" value="POZ domain"/>
    <property type="match status" value="1"/>
</dbReference>
<dbReference type="InterPro" id="IPR011333">
    <property type="entry name" value="SKP1/BTB/POZ_sf"/>
</dbReference>
<dbReference type="EMBL" id="PUHR01000076">
    <property type="protein sequence ID" value="KAG0668179.1"/>
    <property type="molecule type" value="Genomic_DNA"/>
</dbReference>
<feature type="region of interest" description="Disordered" evidence="1">
    <location>
        <begin position="375"/>
        <end position="442"/>
    </location>
</feature>
<evidence type="ECO:0000313" key="3">
    <source>
        <dbReference type="Proteomes" id="UP000750334"/>
    </source>
</evidence>
<dbReference type="PANTHER" id="PTHR13384:SF16">
    <property type="entry name" value="GROWTH REGULATION PROTEIN"/>
    <property type="match status" value="1"/>
</dbReference>
<accession>A0A9P7B9K0</accession>
<dbReference type="GO" id="GO:0005634">
    <property type="term" value="C:nucleus"/>
    <property type="evidence" value="ECO:0007669"/>
    <property type="project" value="TreeGrafter"/>
</dbReference>
<feature type="compositionally biased region" description="Low complexity" evidence="1">
    <location>
        <begin position="414"/>
        <end position="430"/>
    </location>
</feature>
<proteinExistence type="predicted"/>
<evidence type="ECO:0000313" key="2">
    <source>
        <dbReference type="EMBL" id="KAG0668179.1"/>
    </source>
</evidence>
<protein>
    <submittedName>
        <fullName evidence="2">Growth regulation protein whi2</fullName>
    </submittedName>
</protein>
<name>A0A9P7B9K0_MAUEX</name>
<evidence type="ECO:0000256" key="1">
    <source>
        <dbReference type="SAM" id="MobiDB-lite"/>
    </source>
</evidence>
<feature type="compositionally biased region" description="Basic residues" evidence="1">
    <location>
        <begin position="395"/>
        <end position="404"/>
    </location>
</feature>
<sequence length="531" mass="59564">MQNIITQVSQDGTNGSPLLQQSTQGSENPEYYDGLENDAYGNSLIHLNIQENHYFITRDQLMSLPESLLLCLFPSGVFLDRDGQVITNLTPDDEVYIMNFPPDCFEYIMQIFTKAHDDMINHPVEKLFHRNSSNNNLVNSAKGFFGFNNSNASTSSSASSPNEHNILHQKPAIIVLREDLDYYCVPQQQFKFESDTTNNGTLDPETIRENNNDLLHHFMAQIKIAAGSYLAGKTSVFQGLFSSNRLRYQNQSGKIQNSNVEDLTKLSSKKLGPAEQHLMDMLCSSGFTTQSLWGNRTQEAGKTVISSLSLCRLANESTEEFRNIYNDAKKNWELEHGLNGNGDIQSSSDMNLSTTESAASSVWIENSTTSSDISALSGARVNTGDLGSTANGSRSPRKEKKKSRFSALADNVRSHSSSRNNSQLRLGSSSHSKHHHPPELPKVYDLVPKPDINEKLLLFWRKPARKCWWGDEEIDLNVDIYGSWIDDTHTTIKLKLPSMTNTEAELNKISVPVRLHIRRVWTLELSVIGVQ</sequence>
<dbReference type="AlphaFoldDB" id="A0A9P7B9K0"/>
<keyword evidence="3" id="KW-1185">Reference proteome</keyword>
<dbReference type="OrthoDB" id="9451547at2759"/>
<feature type="compositionally biased region" description="Polar residues" evidence="1">
    <location>
        <begin position="1"/>
        <end position="27"/>
    </location>
</feature>
<reference evidence="2 3" key="1">
    <citation type="submission" date="2020-11" db="EMBL/GenBank/DDBJ databases">
        <title>Kefir isolates.</title>
        <authorList>
            <person name="Marcisauskas S."/>
            <person name="Kim Y."/>
            <person name="Blasche S."/>
        </authorList>
    </citation>
    <scope>NUCLEOTIDE SEQUENCE [LARGE SCALE GENOMIC DNA]</scope>
    <source>
        <strain evidence="2 3">OG2</strain>
    </source>
</reference>
<comment type="caution">
    <text evidence="2">The sequence shown here is derived from an EMBL/GenBank/DDBJ whole genome shotgun (WGS) entry which is preliminary data.</text>
</comment>
<organism evidence="2 3">
    <name type="scientific">Maudiozyma exigua</name>
    <name type="common">Yeast</name>
    <name type="synonym">Kazachstania exigua</name>
    <dbReference type="NCBI Taxonomy" id="34358"/>
    <lineage>
        <taxon>Eukaryota</taxon>
        <taxon>Fungi</taxon>
        <taxon>Dikarya</taxon>
        <taxon>Ascomycota</taxon>
        <taxon>Saccharomycotina</taxon>
        <taxon>Saccharomycetes</taxon>
        <taxon>Saccharomycetales</taxon>
        <taxon>Saccharomycetaceae</taxon>
        <taxon>Maudiozyma</taxon>
    </lineage>
</organism>
<gene>
    <name evidence="2" type="primary">WHI2</name>
    <name evidence="2" type="ORF">C6P45_004926</name>
</gene>
<feature type="region of interest" description="Disordered" evidence="1">
    <location>
        <begin position="1"/>
        <end position="31"/>
    </location>
</feature>
<dbReference type="GO" id="GO:0003723">
    <property type="term" value="F:RNA binding"/>
    <property type="evidence" value="ECO:0007669"/>
    <property type="project" value="TreeGrafter"/>
</dbReference>